<reference evidence="10 11" key="1">
    <citation type="submission" date="2021-11" db="EMBL/GenBank/DDBJ databases">
        <title>Black yeast isolated from Biological Soil Crust.</title>
        <authorList>
            <person name="Kurbessoian T."/>
        </authorList>
    </citation>
    <scope>NUCLEOTIDE SEQUENCE [LARGE SCALE GENOMIC DNA]</scope>
    <source>
        <strain evidence="10 11">CCFEE 5522</strain>
    </source>
</reference>
<accession>A0AAV9JUY2</accession>
<organism evidence="10 11">
    <name type="scientific">Oleoguttula mirabilis</name>
    <dbReference type="NCBI Taxonomy" id="1507867"/>
    <lineage>
        <taxon>Eukaryota</taxon>
        <taxon>Fungi</taxon>
        <taxon>Dikarya</taxon>
        <taxon>Ascomycota</taxon>
        <taxon>Pezizomycotina</taxon>
        <taxon>Dothideomycetes</taxon>
        <taxon>Dothideomycetidae</taxon>
        <taxon>Mycosphaerellales</taxon>
        <taxon>Teratosphaeriaceae</taxon>
        <taxon>Oleoguttula</taxon>
    </lineage>
</organism>
<protein>
    <submittedName>
        <fullName evidence="10">Uncharacterized protein</fullName>
    </submittedName>
</protein>
<proteinExistence type="predicted"/>
<dbReference type="GO" id="GO:0000976">
    <property type="term" value="F:transcription cis-regulatory region binding"/>
    <property type="evidence" value="ECO:0007669"/>
    <property type="project" value="TreeGrafter"/>
</dbReference>
<evidence type="ECO:0000313" key="10">
    <source>
        <dbReference type="EMBL" id="KAK4549368.1"/>
    </source>
</evidence>
<keyword evidence="2" id="KW-0805">Transcription regulation</keyword>
<dbReference type="GO" id="GO:0000981">
    <property type="term" value="F:DNA-binding transcription factor activity, RNA polymerase II-specific"/>
    <property type="evidence" value="ECO:0007669"/>
    <property type="project" value="TreeGrafter"/>
</dbReference>
<dbReference type="CDD" id="cd12148">
    <property type="entry name" value="fungal_TF_MHR"/>
    <property type="match status" value="1"/>
</dbReference>
<feature type="region of interest" description="Disordered" evidence="9">
    <location>
        <begin position="290"/>
        <end position="326"/>
    </location>
</feature>
<keyword evidence="4" id="KW-0472">Membrane</keyword>
<dbReference type="InterPro" id="IPR051089">
    <property type="entry name" value="prtT"/>
</dbReference>
<evidence type="ECO:0000256" key="2">
    <source>
        <dbReference type="ARBA" id="ARBA00023015"/>
    </source>
</evidence>
<evidence type="ECO:0000256" key="1">
    <source>
        <dbReference type="ARBA" id="ARBA00004123"/>
    </source>
</evidence>
<dbReference type="Pfam" id="PF05648">
    <property type="entry name" value="PEX11"/>
    <property type="match status" value="1"/>
</dbReference>
<name>A0AAV9JUY2_9PEZI</name>
<sequence length="798" mass="88590">MVADALIYHPAVAHYNRFVATTVGRDKALRTIQYFSRFLAWYTYRTNQPASTVALFDGLKKNLGSVRKAMRLGKFVEHFKAAAVAADSTSLDPVLKYLAVGRQLGYAFYLTFDAMTYIDNAGIRKFEGAARLQKEAYRAWLAGLLCNVVAGVYTLYNLQVAAKKKTDSADAEKTVDLKKLNKDRRATQLQLVSDLCDCTVPGSGLGYVNLDDGIVGLAGTVSSLIGLFAAWARAAQLEKLENKIEHLVNALSTAQHFGGQVSPTPQDDPPPGARKTSEILGTLCAEVPDNVSSSGSPTTACNPCSAMPHESSDMSTSQMASPTDQGGYQSLGVTMSEAEILLDRFKRLMAPGLPFVVLPTEVTAQQLYSQKPFLLHAIVTVTYFHDLPKQQSMVKQLMRDASERMLMNNEKNIGILQGILVFVAWYHPHVFWGQQTTNLLHLAIALTIDMGIDRLSSACHVDFKHAATKAVHGPNLGSRPATLEEHRALAGVFYLTSTLASSFKKIDALSYTKYMDDCLNSLVEAREYDSDPLLVQMVRLQHLAEDTHTTETPSAPMQMYVKAFEADLTKLKESDPCKEDCTLLKLQYLSAEILVWELSLIDLQENKTKPLRTHLEDLYRCIEAIKSFIDMYFIIPVDAYLTVPFAVFGQFAHAFIVLTKLASLDVEGWDFKSLSVDFPQIIDEATSRFDRATKSSPDGLEVDNESFGKWAQKLRWMKQMYEAKFLQENNFVAQARQTAVKTLFDRPEGYDGATMAGAQQPTPPDDVLSGDFFSNFDETFWNSFSGDMDLGFPDGLMP</sequence>
<evidence type="ECO:0000313" key="11">
    <source>
        <dbReference type="Proteomes" id="UP001324427"/>
    </source>
</evidence>
<dbReference type="PANTHER" id="PTHR31845">
    <property type="entry name" value="FINGER DOMAIN PROTEIN, PUTATIVE-RELATED"/>
    <property type="match status" value="1"/>
</dbReference>
<comment type="subcellular location">
    <subcellularLocation>
        <location evidence="1">Nucleus</location>
    </subcellularLocation>
    <subcellularLocation>
        <location evidence="8">Peroxisome membrane</location>
    </subcellularLocation>
</comment>
<dbReference type="PANTHER" id="PTHR31845:SF10">
    <property type="entry name" value="ZN(II)2CYS6 TRANSCRIPTION FACTOR (EUROFUNG)"/>
    <property type="match status" value="1"/>
</dbReference>
<keyword evidence="6" id="KW-0804">Transcription</keyword>
<keyword evidence="11" id="KW-1185">Reference proteome</keyword>
<feature type="compositionally biased region" description="Polar residues" evidence="9">
    <location>
        <begin position="290"/>
        <end position="302"/>
    </location>
</feature>
<dbReference type="GO" id="GO:0016559">
    <property type="term" value="P:peroxisome fission"/>
    <property type="evidence" value="ECO:0007669"/>
    <property type="project" value="InterPro"/>
</dbReference>
<evidence type="ECO:0000256" key="5">
    <source>
        <dbReference type="ARBA" id="ARBA00023140"/>
    </source>
</evidence>
<evidence type="ECO:0000256" key="7">
    <source>
        <dbReference type="ARBA" id="ARBA00023242"/>
    </source>
</evidence>
<dbReference type="InterPro" id="IPR008733">
    <property type="entry name" value="PEX11"/>
</dbReference>
<evidence type="ECO:0000256" key="3">
    <source>
        <dbReference type="ARBA" id="ARBA00023125"/>
    </source>
</evidence>
<dbReference type="Proteomes" id="UP001324427">
    <property type="component" value="Unassembled WGS sequence"/>
</dbReference>
<evidence type="ECO:0000256" key="8">
    <source>
        <dbReference type="ARBA" id="ARBA00046271"/>
    </source>
</evidence>
<evidence type="ECO:0000256" key="4">
    <source>
        <dbReference type="ARBA" id="ARBA00023136"/>
    </source>
</evidence>
<evidence type="ECO:0000256" key="6">
    <source>
        <dbReference type="ARBA" id="ARBA00023163"/>
    </source>
</evidence>
<evidence type="ECO:0000256" key="9">
    <source>
        <dbReference type="SAM" id="MobiDB-lite"/>
    </source>
</evidence>
<keyword evidence="3" id="KW-0238">DNA-binding</keyword>
<dbReference type="GO" id="GO:0005778">
    <property type="term" value="C:peroxisomal membrane"/>
    <property type="evidence" value="ECO:0007669"/>
    <property type="project" value="UniProtKB-SubCell"/>
</dbReference>
<dbReference type="AlphaFoldDB" id="A0AAV9JUY2"/>
<dbReference type="GO" id="GO:0005634">
    <property type="term" value="C:nucleus"/>
    <property type="evidence" value="ECO:0007669"/>
    <property type="project" value="UniProtKB-SubCell"/>
</dbReference>
<comment type="caution">
    <text evidence="10">The sequence shown here is derived from an EMBL/GenBank/DDBJ whole genome shotgun (WGS) entry which is preliminary data.</text>
</comment>
<keyword evidence="5" id="KW-0576">Peroxisome</keyword>
<dbReference type="EMBL" id="JAVFHQ010000004">
    <property type="protein sequence ID" value="KAK4549368.1"/>
    <property type="molecule type" value="Genomic_DNA"/>
</dbReference>
<keyword evidence="7" id="KW-0539">Nucleus</keyword>
<feature type="compositionally biased region" description="Polar residues" evidence="9">
    <location>
        <begin position="313"/>
        <end position="326"/>
    </location>
</feature>
<gene>
    <name evidence="10" type="ORF">LTR36_006365</name>
</gene>